<feature type="region of interest" description="Disordered" evidence="1">
    <location>
        <begin position="389"/>
        <end position="449"/>
    </location>
</feature>
<dbReference type="AlphaFoldDB" id="A0AAE4QXF6"/>
<evidence type="ECO:0000313" key="2">
    <source>
        <dbReference type="EMBL" id="MDV6298434.1"/>
    </source>
</evidence>
<dbReference type="Gene3D" id="2.60.40.10">
    <property type="entry name" value="Immunoglobulins"/>
    <property type="match status" value="1"/>
</dbReference>
<organism evidence="2 3">
    <name type="scientific">Dietzia maris</name>
    <dbReference type="NCBI Taxonomy" id="37915"/>
    <lineage>
        <taxon>Bacteria</taxon>
        <taxon>Bacillati</taxon>
        <taxon>Actinomycetota</taxon>
        <taxon>Actinomycetes</taxon>
        <taxon>Mycobacteriales</taxon>
        <taxon>Dietziaceae</taxon>
        <taxon>Dietzia</taxon>
    </lineage>
</organism>
<accession>A0AAE4QXF6</accession>
<evidence type="ECO:0000313" key="3">
    <source>
        <dbReference type="Proteomes" id="UP001185873"/>
    </source>
</evidence>
<dbReference type="EMBL" id="JAWLKJ010000001">
    <property type="protein sequence ID" value="MDV6298434.1"/>
    <property type="molecule type" value="Genomic_DNA"/>
</dbReference>
<sequence>MRARLARPRRIVRGRLAAPVAAAAAVALVGGMVIAAPDAPTVRNDIQTVAVQIPAPQVGASFSFDLGAVSWAGEFAGIAVTGVEGLPEGLTYENGVISGTAEASGVYTVTVVGEVDNQPVRVPVTLTINNADGSAPAGASGGSAAAVEGSLGGEAQAGGQITTGSDGTDAILGAVAGIVSSLGGDAGSVAELAAGSTGQGGVTPENPDAPDAPTGPLGSAANGELGLGSLSNGAPETPDVPDTDAPGTETPVNGSLGTPGSTATGEATGDATGGLDTQSLDPLAPLGSLIDSGAQTGSTTDGDTETTGSTLPGSTTTGGTQTGAEIVTGGDLTGGGEISVPGSSFPADTGSLGALAPGLALTGAALLGIAGLSLALGGGSSVPGSTAILPALPGSTTTGGTTTGGSSDTGNGGSSGSVAPTVAAGAPTVAAGAPNRVQAPGPTVANGRG</sequence>
<dbReference type="GO" id="GO:0005975">
    <property type="term" value="P:carbohydrate metabolic process"/>
    <property type="evidence" value="ECO:0007669"/>
    <property type="project" value="UniProtKB-ARBA"/>
</dbReference>
<feature type="compositionally biased region" description="Low complexity" evidence="1">
    <location>
        <begin position="296"/>
        <end position="323"/>
    </location>
</feature>
<dbReference type="RefSeq" id="WP_317468753.1">
    <property type="nucleotide sequence ID" value="NZ_JAWLKJ010000001.1"/>
</dbReference>
<dbReference type="InterPro" id="IPR013783">
    <property type="entry name" value="Ig-like_fold"/>
</dbReference>
<proteinExistence type="predicted"/>
<comment type="caution">
    <text evidence="2">The sequence shown here is derived from an EMBL/GenBank/DDBJ whole genome shotgun (WGS) entry which is preliminary data.</text>
</comment>
<protein>
    <submittedName>
        <fullName evidence="2">Uncharacterized protein</fullName>
    </submittedName>
</protein>
<feature type="region of interest" description="Disordered" evidence="1">
    <location>
        <begin position="193"/>
        <end position="343"/>
    </location>
</feature>
<dbReference type="Proteomes" id="UP001185873">
    <property type="component" value="Unassembled WGS sequence"/>
</dbReference>
<feature type="compositionally biased region" description="Polar residues" evidence="1">
    <location>
        <begin position="250"/>
        <end position="259"/>
    </location>
</feature>
<feature type="compositionally biased region" description="Low complexity" evidence="1">
    <location>
        <begin position="416"/>
        <end position="434"/>
    </location>
</feature>
<name>A0AAE4QXF6_9ACTN</name>
<feature type="compositionally biased region" description="Low complexity" evidence="1">
    <location>
        <begin position="260"/>
        <end position="277"/>
    </location>
</feature>
<feature type="compositionally biased region" description="Low complexity" evidence="1">
    <location>
        <begin position="217"/>
        <end position="234"/>
    </location>
</feature>
<evidence type="ECO:0000256" key="1">
    <source>
        <dbReference type="SAM" id="MobiDB-lite"/>
    </source>
</evidence>
<reference evidence="2" key="1">
    <citation type="submission" date="2023-10" db="EMBL/GenBank/DDBJ databases">
        <title>Development of a sustainable strategy for remediation of hydrocarbon-contaminated territories based on the waste exchange concept.</title>
        <authorList>
            <person name="Krivoruchko A."/>
        </authorList>
    </citation>
    <scope>NUCLEOTIDE SEQUENCE</scope>
    <source>
        <strain evidence="2">IEGM 1175</strain>
    </source>
</reference>
<gene>
    <name evidence="2" type="ORF">R3P82_04860</name>
</gene>
<feature type="compositionally biased region" description="Low complexity" evidence="1">
    <location>
        <begin position="394"/>
        <end position="409"/>
    </location>
</feature>